<keyword evidence="8 11" id="KW-0067">ATP-binding</keyword>
<feature type="binding site" evidence="11">
    <location>
        <position position="84"/>
    </location>
    <ligand>
        <name>ATP</name>
        <dbReference type="ChEBI" id="CHEBI:30616"/>
    </ligand>
</feature>
<dbReference type="EC" id="2.7.11.1" evidence="2"/>
<keyword evidence="3" id="KW-0723">Serine/threonine-protein kinase</keyword>
<dbReference type="SUPFAM" id="SSF56112">
    <property type="entry name" value="Protein kinase-like (PK-like)"/>
    <property type="match status" value="1"/>
</dbReference>
<evidence type="ECO:0000256" key="1">
    <source>
        <dbReference type="ARBA" id="ARBA00009903"/>
    </source>
</evidence>
<dbReference type="SMART" id="SM00220">
    <property type="entry name" value="S_TKc"/>
    <property type="match status" value="1"/>
</dbReference>
<keyword evidence="7" id="KW-0418">Kinase</keyword>
<feature type="domain" description="AGC-kinase C-terminal" evidence="14">
    <location>
        <begin position="361"/>
        <end position="433"/>
    </location>
</feature>
<comment type="similarity">
    <text evidence="1">Belongs to the protein kinase superfamily. AGC Ser/Thr protein kinase family.</text>
</comment>
<keyword evidence="4" id="KW-0597">Phosphoprotein</keyword>
<accession>A0A6V7NLW7</accession>
<dbReference type="SMART" id="SM00133">
    <property type="entry name" value="S_TK_X"/>
    <property type="match status" value="1"/>
</dbReference>
<dbReference type="GO" id="GO:0005524">
    <property type="term" value="F:ATP binding"/>
    <property type="evidence" value="ECO:0007669"/>
    <property type="project" value="UniProtKB-UniRule"/>
</dbReference>
<evidence type="ECO:0000259" key="13">
    <source>
        <dbReference type="PROSITE" id="PS50011"/>
    </source>
</evidence>
<evidence type="ECO:0000256" key="6">
    <source>
        <dbReference type="ARBA" id="ARBA00022741"/>
    </source>
</evidence>
<evidence type="ECO:0000256" key="5">
    <source>
        <dbReference type="ARBA" id="ARBA00022679"/>
    </source>
</evidence>
<dbReference type="Gene3D" id="3.30.200.20">
    <property type="entry name" value="Phosphorylase Kinase, domain 1"/>
    <property type="match status" value="1"/>
</dbReference>
<organism evidence="15">
    <name type="scientific">Ananas comosus var. bracteatus</name>
    <name type="common">red pineapple</name>
    <dbReference type="NCBI Taxonomy" id="296719"/>
    <lineage>
        <taxon>Eukaryota</taxon>
        <taxon>Viridiplantae</taxon>
        <taxon>Streptophyta</taxon>
        <taxon>Embryophyta</taxon>
        <taxon>Tracheophyta</taxon>
        <taxon>Spermatophyta</taxon>
        <taxon>Magnoliopsida</taxon>
        <taxon>Liliopsida</taxon>
        <taxon>Poales</taxon>
        <taxon>Bromeliaceae</taxon>
        <taxon>Bromelioideae</taxon>
        <taxon>Ananas</taxon>
    </lineage>
</organism>
<dbReference type="InterPro" id="IPR050839">
    <property type="entry name" value="Rho-assoc_Ser/Thr_Kinase"/>
</dbReference>
<feature type="region of interest" description="Disordered" evidence="12">
    <location>
        <begin position="451"/>
        <end position="504"/>
    </location>
</feature>
<dbReference type="InterPro" id="IPR000719">
    <property type="entry name" value="Prot_kinase_dom"/>
</dbReference>
<dbReference type="PANTHER" id="PTHR22988">
    <property type="entry name" value="MYOTONIC DYSTROPHY S/T KINASE-RELATED"/>
    <property type="match status" value="1"/>
</dbReference>
<dbReference type="InterPro" id="IPR000961">
    <property type="entry name" value="AGC-kinase_C"/>
</dbReference>
<keyword evidence="6 11" id="KW-0547">Nucleotide-binding</keyword>
<dbReference type="GO" id="GO:0005737">
    <property type="term" value="C:cytoplasm"/>
    <property type="evidence" value="ECO:0007669"/>
    <property type="project" value="UniProtKB-ARBA"/>
</dbReference>
<dbReference type="InterPro" id="IPR059233">
    <property type="entry name" value="MobB_NdrA/B/Cbk1"/>
</dbReference>
<feature type="domain" description="Protein kinase" evidence="13">
    <location>
        <begin position="55"/>
        <end position="360"/>
    </location>
</feature>
<dbReference type="GO" id="GO:0004674">
    <property type="term" value="F:protein serine/threonine kinase activity"/>
    <property type="evidence" value="ECO:0007669"/>
    <property type="project" value="UniProtKB-KW"/>
</dbReference>
<feature type="compositionally biased region" description="Low complexity" evidence="12">
    <location>
        <begin position="476"/>
        <end position="498"/>
    </location>
</feature>
<dbReference type="InterPro" id="IPR011009">
    <property type="entry name" value="Kinase-like_dom_sf"/>
</dbReference>
<evidence type="ECO:0000256" key="12">
    <source>
        <dbReference type="SAM" id="MobiDB-lite"/>
    </source>
</evidence>
<evidence type="ECO:0000313" key="15">
    <source>
        <dbReference type="EMBL" id="CAD1819593.1"/>
    </source>
</evidence>
<dbReference type="PROSITE" id="PS00107">
    <property type="entry name" value="PROTEIN_KINASE_ATP"/>
    <property type="match status" value="1"/>
</dbReference>
<dbReference type="Pfam" id="PF00433">
    <property type="entry name" value="Pkinase_C"/>
    <property type="match status" value="1"/>
</dbReference>
<evidence type="ECO:0000256" key="9">
    <source>
        <dbReference type="ARBA" id="ARBA00047899"/>
    </source>
</evidence>
<evidence type="ECO:0000256" key="7">
    <source>
        <dbReference type="ARBA" id="ARBA00022777"/>
    </source>
</evidence>
<dbReference type="FunFam" id="3.30.200.20:FF:000102">
    <property type="entry name" value="Non-specific serine/threonine protein kinase"/>
    <property type="match status" value="1"/>
</dbReference>
<dbReference type="Pfam" id="PF00069">
    <property type="entry name" value="Pkinase"/>
    <property type="match status" value="2"/>
</dbReference>
<dbReference type="CDD" id="cd05599">
    <property type="entry name" value="STKc_NDR_like"/>
    <property type="match status" value="1"/>
</dbReference>
<sequence>MKSLQDRKERRWILERKLADADVSEEEQNNILKHLEKKETEYMRLQRHKMGVDDFELLTIIGRGAFGEVRLCRERATGNVYAMKKLKKSEMLRRGQVEHVKAERNLLAEVDSAYIVKLYCSFQDAEFLYLIMEYLPGGDMMTLLMRKDTLTEDEARFYVAETVLAIESIHKHNYIHRDIKPDNLLLDCKGHMKLSDFGLCKPLDSSSFPDLNEPEYSAGKNIKPSQEGDKRLSTSSAPRRTQQEQLLHWQKNRRMLAYSTVGTPDYIAPEVLLKKGYGMECDWWSLGAIMYEMLVGYPPFYSEDPMSTCRKIVNWRNHLKFPEEAKLSPEAKDLISRLLCNVEQRLGTKGAHEIKAHPWFNGTQWDKLYQMEAAFKPEVTGELDTQNFEKFEETAAPMQTSSKSGPWRKMLSSKDMNFVGYTYKNFEIVNDHEVEGIAELKKKTNKPKRPTIKSLFEDADNSDQPVQKGSFLNMLPPQLEASESLEPSPHSSISSPEQSHARHR</sequence>
<keyword evidence="5" id="KW-0808">Transferase</keyword>
<dbReference type="InterPro" id="IPR017892">
    <property type="entry name" value="Pkinase_C"/>
</dbReference>
<dbReference type="PROSITE" id="PS00108">
    <property type="entry name" value="PROTEIN_KINASE_ST"/>
    <property type="match status" value="1"/>
</dbReference>
<evidence type="ECO:0000256" key="11">
    <source>
        <dbReference type="PROSITE-ProRule" id="PRU10141"/>
    </source>
</evidence>
<name>A0A6V7NLW7_ANACO</name>
<protein>
    <recommendedName>
        <fullName evidence="2">non-specific serine/threonine protein kinase</fullName>
        <ecNumber evidence="2">2.7.11.1</ecNumber>
    </recommendedName>
</protein>
<evidence type="ECO:0000256" key="10">
    <source>
        <dbReference type="ARBA" id="ARBA00048679"/>
    </source>
</evidence>
<evidence type="ECO:0000256" key="8">
    <source>
        <dbReference type="ARBA" id="ARBA00022840"/>
    </source>
</evidence>
<comment type="catalytic activity">
    <reaction evidence="9">
        <text>L-threonyl-[protein] + ATP = O-phospho-L-threonyl-[protein] + ADP + H(+)</text>
        <dbReference type="Rhea" id="RHEA:46608"/>
        <dbReference type="Rhea" id="RHEA-COMP:11060"/>
        <dbReference type="Rhea" id="RHEA-COMP:11605"/>
        <dbReference type="ChEBI" id="CHEBI:15378"/>
        <dbReference type="ChEBI" id="CHEBI:30013"/>
        <dbReference type="ChEBI" id="CHEBI:30616"/>
        <dbReference type="ChEBI" id="CHEBI:61977"/>
        <dbReference type="ChEBI" id="CHEBI:456216"/>
        <dbReference type="EC" id="2.7.11.1"/>
    </reaction>
</comment>
<feature type="compositionally biased region" description="Polar residues" evidence="12">
    <location>
        <begin position="233"/>
        <end position="243"/>
    </location>
</feature>
<dbReference type="PANTHER" id="PTHR22988:SF76">
    <property type="entry name" value="CHROMOSOME UNDETERMINED SCAFFOLD_135, WHOLE GENOME SHOTGUN SEQUENCE"/>
    <property type="match status" value="1"/>
</dbReference>
<evidence type="ECO:0000256" key="3">
    <source>
        <dbReference type="ARBA" id="ARBA00022527"/>
    </source>
</evidence>
<feature type="region of interest" description="Disordered" evidence="12">
    <location>
        <begin position="214"/>
        <end position="243"/>
    </location>
</feature>
<reference evidence="15" key="1">
    <citation type="submission" date="2020-07" db="EMBL/GenBank/DDBJ databases">
        <authorList>
            <person name="Lin J."/>
        </authorList>
    </citation>
    <scope>NUCLEOTIDE SEQUENCE</scope>
</reference>
<gene>
    <name evidence="15" type="ORF">CB5_LOCUS2804</name>
</gene>
<dbReference type="AlphaFoldDB" id="A0A6V7NLW7"/>
<dbReference type="PROSITE" id="PS50011">
    <property type="entry name" value="PROTEIN_KINASE_DOM"/>
    <property type="match status" value="1"/>
</dbReference>
<dbReference type="PROSITE" id="PS51285">
    <property type="entry name" value="AGC_KINASE_CTER"/>
    <property type="match status" value="1"/>
</dbReference>
<dbReference type="Gene3D" id="1.10.510.10">
    <property type="entry name" value="Transferase(Phosphotransferase) domain 1"/>
    <property type="match status" value="1"/>
</dbReference>
<proteinExistence type="inferred from homology"/>
<dbReference type="CDD" id="cd21742">
    <property type="entry name" value="MobB_NDR_LATS-like"/>
    <property type="match status" value="1"/>
</dbReference>
<dbReference type="FunFam" id="1.10.510.10:FF:000042">
    <property type="entry name" value="Non-specific serine/threonine protein kinase"/>
    <property type="match status" value="1"/>
</dbReference>
<dbReference type="InterPro" id="IPR017441">
    <property type="entry name" value="Protein_kinase_ATP_BS"/>
</dbReference>
<comment type="catalytic activity">
    <reaction evidence="10">
        <text>L-seryl-[protein] + ATP = O-phospho-L-seryl-[protein] + ADP + H(+)</text>
        <dbReference type="Rhea" id="RHEA:17989"/>
        <dbReference type="Rhea" id="RHEA-COMP:9863"/>
        <dbReference type="Rhea" id="RHEA-COMP:11604"/>
        <dbReference type="ChEBI" id="CHEBI:15378"/>
        <dbReference type="ChEBI" id="CHEBI:29999"/>
        <dbReference type="ChEBI" id="CHEBI:30616"/>
        <dbReference type="ChEBI" id="CHEBI:83421"/>
        <dbReference type="ChEBI" id="CHEBI:456216"/>
        <dbReference type="EC" id="2.7.11.1"/>
    </reaction>
</comment>
<dbReference type="EMBL" id="LR862139">
    <property type="protein sequence ID" value="CAD1819593.1"/>
    <property type="molecule type" value="Genomic_DNA"/>
</dbReference>
<evidence type="ECO:0000256" key="2">
    <source>
        <dbReference type="ARBA" id="ARBA00012513"/>
    </source>
</evidence>
<evidence type="ECO:0000259" key="14">
    <source>
        <dbReference type="PROSITE" id="PS51285"/>
    </source>
</evidence>
<evidence type="ECO:0000256" key="4">
    <source>
        <dbReference type="ARBA" id="ARBA00022553"/>
    </source>
</evidence>
<dbReference type="InterPro" id="IPR008271">
    <property type="entry name" value="Ser/Thr_kinase_AS"/>
</dbReference>
<dbReference type="FunFam" id="1.10.510.10:FF:000106">
    <property type="entry name" value="Non-specific serine/threonine protein kinase"/>
    <property type="match status" value="1"/>
</dbReference>